<accession>A0ABP9PTS8</accession>
<protein>
    <recommendedName>
        <fullName evidence="4">SPOR domain-containing protein</fullName>
    </recommendedName>
</protein>
<evidence type="ECO:0000313" key="2">
    <source>
        <dbReference type="EMBL" id="GAA5151990.1"/>
    </source>
</evidence>
<proteinExistence type="predicted"/>
<evidence type="ECO:0000313" key="3">
    <source>
        <dbReference type="Proteomes" id="UP001500221"/>
    </source>
</evidence>
<gene>
    <name evidence="2" type="ORF">GCM10023340_31540</name>
</gene>
<feature type="region of interest" description="Disordered" evidence="1">
    <location>
        <begin position="40"/>
        <end position="63"/>
    </location>
</feature>
<organism evidence="2 3">
    <name type="scientific">Nocardioides marinquilinus</name>
    <dbReference type="NCBI Taxonomy" id="1210400"/>
    <lineage>
        <taxon>Bacteria</taxon>
        <taxon>Bacillati</taxon>
        <taxon>Actinomycetota</taxon>
        <taxon>Actinomycetes</taxon>
        <taxon>Propionibacteriales</taxon>
        <taxon>Nocardioidaceae</taxon>
        <taxon>Nocardioides</taxon>
    </lineage>
</organism>
<name>A0ABP9PTS8_9ACTN</name>
<evidence type="ECO:0008006" key="4">
    <source>
        <dbReference type="Google" id="ProtNLM"/>
    </source>
</evidence>
<dbReference type="EMBL" id="BAABKG010000004">
    <property type="protein sequence ID" value="GAA5151990.1"/>
    <property type="molecule type" value="Genomic_DNA"/>
</dbReference>
<dbReference type="RefSeq" id="WP_345460579.1">
    <property type="nucleotide sequence ID" value="NZ_BAABKG010000004.1"/>
</dbReference>
<evidence type="ECO:0000256" key="1">
    <source>
        <dbReference type="SAM" id="MobiDB-lite"/>
    </source>
</evidence>
<sequence length="63" mass="7400">MADEQEYWYCTKHHRVEGSDGCANRDRLGPYPTEAEAARALETAQEKSEAWDNDPRWNDKRED</sequence>
<reference evidence="3" key="1">
    <citation type="journal article" date="2019" name="Int. J. Syst. Evol. Microbiol.">
        <title>The Global Catalogue of Microorganisms (GCM) 10K type strain sequencing project: providing services to taxonomists for standard genome sequencing and annotation.</title>
        <authorList>
            <consortium name="The Broad Institute Genomics Platform"/>
            <consortium name="The Broad Institute Genome Sequencing Center for Infectious Disease"/>
            <person name="Wu L."/>
            <person name="Ma J."/>
        </authorList>
    </citation>
    <scope>NUCLEOTIDE SEQUENCE [LARGE SCALE GENOMIC DNA]</scope>
    <source>
        <strain evidence="3">JCM 18459</strain>
    </source>
</reference>
<dbReference type="Proteomes" id="UP001500221">
    <property type="component" value="Unassembled WGS sequence"/>
</dbReference>
<keyword evidence="3" id="KW-1185">Reference proteome</keyword>
<comment type="caution">
    <text evidence="2">The sequence shown here is derived from an EMBL/GenBank/DDBJ whole genome shotgun (WGS) entry which is preliminary data.</text>
</comment>